<accession>A0AAD5RAN7</accession>
<evidence type="ECO:0000256" key="1">
    <source>
        <dbReference type="SAM" id="MobiDB-lite"/>
    </source>
</evidence>
<evidence type="ECO:0000313" key="2">
    <source>
        <dbReference type="EMBL" id="KAJ1371654.1"/>
    </source>
</evidence>
<reference evidence="2" key="1">
    <citation type="submission" date="2021-06" db="EMBL/GenBank/DDBJ databases">
        <title>Parelaphostrongylus tenuis whole genome reference sequence.</title>
        <authorList>
            <person name="Garwood T.J."/>
            <person name="Larsen P.A."/>
            <person name="Fountain-Jones N.M."/>
            <person name="Garbe J.R."/>
            <person name="Macchietto M.G."/>
            <person name="Kania S.A."/>
            <person name="Gerhold R.W."/>
            <person name="Richards J.E."/>
            <person name="Wolf T.M."/>
        </authorList>
    </citation>
    <scope>NUCLEOTIDE SEQUENCE</scope>
    <source>
        <strain evidence="2">MNPRO001-30</strain>
        <tissue evidence="2">Meninges</tissue>
    </source>
</reference>
<keyword evidence="3" id="KW-1185">Reference proteome</keyword>
<feature type="region of interest" description="Disordered" evidence="1">
    <location>
        <begin position="33"/>
        <end position="61"/>
    </location>
</feature>
<dbReference type="EMBL" id="JAHQIW010007013">
    <property type="protein sequence ID" value="KAJ1371654.1"/>
    <property type="molecule type" value="Genomic_DNA"/>
</dbReference>
<dbReference type="Proteomes" id="UP001196413">
    <property type="component" value="Unassembled WGS sequence"/>
</dbReference>
<proteinExistence type="predicted"/>
<gene>
    <name evidence="2" type="ORF">KIN20_033640</name>
</gene>
<name>A0AAD5RAN7_PARTN</name>
<protein>
    <submittedName>
        <fullName evidence="2">Uncharacterized protein</fullName>
    </submittedName>
</protein>
<evidence type="ECO:0000313" key="3">
    <source>
        <dbReference type="Proteomes" id="UP001196413"/>
    </source>
</evidence>
<dbReference type="AlphaFoldDB" id="A0AAD5RAN7"/>
<organism evidence="2 3">
    <name type="scientific">Parelaphostrongylus tenuis</name>
    <name type="common">Meningeal worm</name>
    <dbReference type="NCBI Taxonomy" id="148309"/>
    <lineage>
        <taxon>Eukaryota</taxon>
        <taxon>Metazoa</taxon>
        <taxon>Ecdysozoa</taxon>
        <taxon>Nematoda</taxon>
        <taxon>Chromadorea</taxon>
        <taxon>Rhabditida</taxon>
        <taxon>Rhabditina</taxon>
        <taxon>Rhabditomorpha</taxon>
        <taxon>Strongyloidea</taxon>
        <taxon>Metastrongylidae</taxon>
        <taxon>Parelaphostrongylus</taxon>
    </lineage>
</organism>
<sequence length="82" mass="9364">MIDANYITILTLLVPGAFYTQFCRGHPLEISTKRKRSSKTRQIGRFPVVPPDLDDDWSERCPEKTSKEDLLDLARKIVNSNG</sequence>
<comment type="caution">
    <text evidence="2">The sequence shown here is derived from an EMBL/GenBank/DDBJ whole genome shotgun (WGS) entry which is preliminary data.</text>
</comment>